<dbReference type="Pfam" id="PF07593">
    <property type="entry name" value="UnbV_ASPIC"/>
    <property type="match status" value="1"/>
</dbReference>
<reference evidence="3 4" key="1">
    <citation type="submission" date="2016-12" db="EMBL/GenBank/DDBJ databases">
        <authorList>
            <person name="Song W.-J."/>
            <person name="Kurnit D.M."/>
        </authorList>
    </citation>
    <scope>NUCLEOTIDE SEQUENCE [LARGE SCALE GENOMIC DNA]</scope>
    <source>
        <strain evidence="3 4">HSG9</strain>
    </source>
</reference>
<dbReference type="Gene3D" id="2.130.10.130">
    <property type="entry name" value="Integrin alpha, N-terminal"/>
    <property type="match status" value="3"/>
</dbReference>
<evidence type="ECO:0000313" key="4">
    <source>
        <dbReference type="Proteomes" id="UP000191680"/>
    </source>
</evidence>
<comment type="caution">
    <text evidence="3">The sequence shown here is derived from an EMBL/GenBank/DDBJ whole genome shotgun (WGS) entry which is preliminary data.</text>
</comment>
<dbReference type="AlphaFoldDB" id="A0A1V6LPY2"/>
<gene>
    <name evidence="3" type="ORF">BUL40_12520</name>
</gene>
<dbReference type="SUPFAM" id="SSF69318">
    <property type="entry name" value="Integrin alpha N-terminal domain"/>
    <property type="match status" value="3"/>
</dbReference>
<dbReference type="PANTHER" id="PTHR16026:SF0">
    <property type="entry name" value="CARTILAGE ACIDIC PROTEIN 1"/>
    <property type="match status" value="1"/>
</dbReference>
<evidence type="ECO:0000313" key="3">
    <source>
        <dbReference type="EMBL" id="OQD42254.1"/>
    </source>
</evidence>
<dbReference type="Proteomes" id="UP000191680">
    <property type="component" value="Unassembled WGS sequence"/>
</dbReference>
<dbReference type="Pfam" id="PF13517">
    <property type="entry name" value="FG-GAP_3"/>
    <property type="match status" value="4"/>
</dbReference>
<accession>A0A1V6LPY2</accession>
<name>A0A1V6LPY2_9FLAO</name>
<evidence type="ECO:0000256" key="1">
    <source>
        <dbReference type="ARBA" id="ARBA00022729"/>
    </source>
</evidence>
<dbReference type="EMBL" id="MTBC01000008">
    <property type="protein sequence ID" value="OQD42254.1"/>
    <property type="molecule type" value="Genomic_DNA"/>
</dbReference>
<keyword evidence="4" id="KW-1185">Reference proteome</keyword>
<keyword evidence="1" id="KW-0732">Signal</keyword>
<sequence length="1086" mass="122528">MNNIESVHKPVFEKIASDHSQITFSNSIKENLATNENLFNYDYFYNGAGAGVEDLNNDGLLDVFFIGNQVNNKLYLNQGDFKFKDISEKANINLGKNWSNGITFVDINEDGWMDIYVSQGGPFPRDKRKNLLYINQKDNTFLEAAESYGLADTGISTQSVFFDADNDGDLDCLVMNESELYGVDPINLNRIVSKDPKTLHSNSSHLYLQEAGKFVDVTFKAGINRAIFGLGVTVSDFNTDGWLDFYIASDYYLPDALFINNQNGTFTDRIKEYTNQISFYGMGMDVADINNDQLQDIFVLDMAANDHVRSKTLMASMNTKRFDYLTKKAGFHHQYMYNTLQLNLGNNLYSNISHATKTASTDWSWSVLLQDFDHDEDKDIYITNGYRRYALDNDLQRKVFEAKQKYRNNIPLAIKKQLYESMPSEKLPNILFENRTKLDFKESAAKWGLADFSFSNGSTIGDLDNDGDMDLIVNNMDEEAFIYKNTTMETGSGNYLRVKPSNELADTYPTITISYNNKKQLIENRRVRGYRSAQENVAHFGIDTITTIDSLVAIWPNGSKLIKTAIQANQTILLEAKDISIDNSKRLTSKYVNNKVNTGALGLNFKHQENTYDDFDTEILLPYKQSNLGPYANTADANNDGLEDIFIGGASGQSAQIFIQTNGGKFILSQQKAFEEDKLYEDIQSTFLDIDLDGDLDLYVVSGGNEFSPYSSYYADRIYLNDGRGNFTKSNQPNLLSNPESGKVVKTIDFDLDGDLDIIVGNRIKPQNYPIPAPSKLYENRKGILVDVTETHSPDLLNFGIINDILVTDFDNDKQMDFIAVGEWTEIGFFKNQNGTFKLASPLSKEENPKGWYFSITETDVNNDNKPDYIVGNIGHNIKFSASETKPFKVYTNDFDDNGTPDIVLSKKYKGQYVPVRGRECSSQQMPFIKEKFETYSGFANANLIDIYGDKLTTAYEATATTFNSLLLLNTNNGFKIQSLPKLAQLHPILSTVNMDLNKDGFEDLIIGGNIYETEVETPRLDAVSGQILLSNGTDNYTVVPQSQTGLYLNGNVKQLHSFQLKEKNYLFSLRNNDTIEVFALDSLIQ</sequence>
<dbReference type="InterPro" id="IPR013517">
    <property type="entry name" value="FG-GAP"/>
</dbReference>
<feature type="domain" description="ASPIC/UnbV" evidence="2">
    <location>
        <begin position="511"/>
        <end position="572"/>
    </location>
</feature>
<dbReference type="InterPro" id="IPR027039">
    <property type="entry name" value="Crtac1"/>
</dbReference>
<proteinExistence type="predicted"/>
<dbReference type="InterPro" id="IPR011519">
    <property type="entry name" value="UnbV_ASPIC"/>
</dbReference>
<organism evidence="3 4">
    <name type="scientific">Croceivirga radicis</name>
    <dbReference type="NCBI Taxonomy" id="1929488"/>
    <lineage>
        <taxon>Bacteria</taxon>
        <taxon>Pseudomonadati</taxon>
        <taxon>Bacteroidota</taxon>
        <taxon>Flavobacteriia</taxon>
        <taxon>Flavobacteriales</taxon>
        <taxon>Flavobacteriaceae</taxon>
        <taxon>Croceivirga</taxon>
    </lineage>
</organism>
<dbReference type="InterPro" id="IPR028994">
    <property type="entry name" value="Integrin_alpha_N"/>
</dbReference>
<dbReference type="PANTHER" id="PTHR16026">
    <property type="entry name" value="CARTILAGE ACIDIC PROTEIN 1"/>
    <property type="match status" value="1"/>
</dbReference>
<protein>
    <recommendedName>
        <fullName evidence="2">ASPIC/UnbV domain-containing protein</fullName>
    </recommendedName>
</protein>
<evidence type="ECO:0000259" key="2">
    <source>
        <dbReference type="Pfam" id="PF07593"/>
    </source>
</evidence>